<evidence type="ECO:0000313" key="7">
    <source>
        <dbReference type="EMBL" id="KAK4283031.1"/>
    </source>
</evidence>
<keyword evidence="4" id="KW-0636">Prenylation</keyword>
<evidence type="ECO:0000256" key="5">
    <source>
        <dbReference type="ARBA" id="ARBA00024045"/>
    </source>
</evidence>
<evidence type="ECO:0000256" key="3">
    <source>
        <dbReference type="ARBA" id="ARBA00023288"/>
    </source>
</evidence>
<dbReference type="AlphaFoldDB" id="A0AAE1N599"/>
<dbReference type="CDD" id="cd00371">
    <property type="entry name" value="HMA"/>
    <property type="match status" value="1"/>
</dbReference>
<accession>A0AAE1N599</accession>
<dbReference type="InterPro" id="IPR006121">
    <property type="entry name" value="HMA_dom"/>
</dbReference>
<keyword evidence="1" id="KW-0488">Methylation</keyword>
<dbReference type="PANTHER" id="PTHR45811">
    <property type="entry name" value="COPPER TRANSPORT PROTEIN FAMILY-RELATED"/>
    <property type="match status" value="1"/>
</dbReference>
<dbReference type="EMBL" id="JAWXYG010000001">
    <property type="protein sequence ID" value="KAK4283031.1"/>
    <property type="molecule type" value="Genomic_DNA"/>
</dbReference>
<gene>
    <name evidence="7" type="ORF">QN277_000034</name>
</gene>
<dbReference type="Pfam" id="PF00403">
    <property type="entry name" value="HMA"/>
    <property type="match status" value="1"/>
</dbReference>
<evidence type="ECO:0000259" key="6">
    <source>
        <dbReference type="PROSITE" id="PS50846"/>
    </source>
</evidence>
<evidence type="ECO:0000256" key="1">
    <source>
        <dbReference type="ARBA" id="ARBA00022481"/>
    </source>
</evidence>
<protein>
    <recommendedName>
        <fullName evidence="6">HMA domain-containing protein</fullName>
    </recommendedName>
</protein>
<sequence>MQKIVLKVELHDDKIKQKAMKAVSGMPGVESVGVDMKDNKMTVIGGVDAVRVAGKLRKLSHTEIVSVGPKKDDPPKPEEPESVIVPYLYHNNPPYYPYYCLTPVEQHPVGCVIS</sequence>
<comment type="similarity">
    <text evidence="5">Belongs to the HIPP family.</text>
</comment>
<feature type="domain" description="HMA" evidence="6">
    <location>
        <begin position="1"/>
        <end position="67"/>
    </location>
</feature>
<dbReference type="Proteomes" id="UP001293593">
    <property type="component" value="Unassembled WGS sequence"/>
</dbReference>
<evidence type="ECO:0000313" key="8">
    <source>
        <dbReference type="Proteomes" id="UP001293593"/>
    </source>
</evidence>
<dbReference type="PROSITE" id="PS50846">
    <property type="entry name" value="HMA_2"/>
    <property type="match status" value="1"/>
</dbReference>
<comment type="caution">
    <text evidence="7">The sequence shown here is derived from an EMBL/GenBank/DDBJ whole genome shotgun (WGS) entry which is preliminary data.</text>
</comment>
<name>A0AAE1N599_9FABA</name>
<dbReference type="Gene3D" id="3.30.70.100">
    <property type="match status" value="1"/>
</dbReference>
<dbReference type="PANTHER" id="PTHR45811:SF80">
    <property type="entry name" value="COPPER TRANSPORT PROTEIN FAMILY-RELATED"/>
    <property type="match status" value="1"/>
</dbReference>
<evidence type="ECO:0000256" key="2">
    <source>
        <dbReference type="ARBA" id="ARBA00022723"/>
    </source>
</evidence>
<proteinExistence type="inferred from homology"/>
<organism evidence="7 8">
    <name type="scientific">Acacia crassicarpa</name>
    <name type="common">northern wattle</name>
    <dbReference type="NCBI Taxonomy" id="499986"/>
    <lineage>
        <taxon>Eukaryota</taxon>
        <taxon>Viridiplantae</taxon>
        <taxon>Streptophyta</taxon>
        <taxon>Embryophyta</taxon>
        <taxon>Tracheophyta</taxon>
        <taxon>Spermatophyta</taxon>
        <taxon>Magnoliopsida</taxon>
        <taxon>eudicotyledons</taxon>
        <taxon>Gunneridae</taxon>
        <taxon>Pentapetalae</taxon>
        <taxon>rosids</taxon>
        <taxon>fabids</taxon>
        <taxon>Fabales</taxon>
        <taxon>Fabaceae</taxon>
        <taxon>Caesalpinioideae</taxon>
        <taxon>mimosoid clade</taxon>
        <taxon>Acacieae</taxon>
        <taxon>Acacia</taxon>
    </lineage>
</organism>
<dbReference type="InterPro" id="IPR036163">
    <property type="entry name" value="HMA_dom_sf"/>
</dbReference>
<dbReference type="SUPFAM" id="SSF55008">
    <property type="entry name" value="HMA, heavy metal-associated domain"/>
    <property type="match status" value="1"/>
</dbReference>
<keyword evidence="3" id="KW-0449">Lipoprotein</keyword>
<evidence type="ECO:0000256" key="4">
    <source>
        <dbReference type="ARBA" id="ARBA00023289"/>
    </source>
</evidence>
<keyword evidence="2" id="KW-0479">Metal-binding</keyword>
<keyword evidence="8" id="KW-1185">Reference proteome</keyword>
<dbReference type="InterPro" id="IPR051863">
    <property type="entry name" value="HIPP"/>
</dbReference>
<reference evidence="7" key="1">
    <citation type="submission" date="2023-10" db="EMBL/GenBank/DDBJ databases">
        <title>Chromosome-level genome of the transformable northern wattle, Acacia crassicarpa.</title>
        <authorList>
            <person name="Massaro I."/>
            <person name="Sinha N.R."/>
            <person name="Poethig S."/>
            <person name="Leichty A.R."/>
        </authorList>
    </citation>
    <scope>NUCLEOTIDE SEQUENCE</scope>
    <source>
        <strain evidence="7">Acra3RX</strain>
        <tissue evidence="7">Leaf</tissue>
    </source>
</reference>
<dbReference type="GO" id="GO:0046872">
    <property type="term" value="F:metal ion binding"/>
    <property type="evidence" value="ECO:0007669"/>
    <property type="project" value="UniProtKB-KW"/>
</dbReference>